<dbReference type="InterPro" id="IPR012902">
    <property type="entry name" value="N_methyl_site"/>
</dbReference>
<evidence type="ECO:0000313" key="2">
    <source>
        <dbReference type="EMBL" id="QED27263.1"/>
    </source>
</evidence>
<keyword evidence="1" id="KW-0472">Membrane</keyword>
<dbReference type="Proteomes" id="UP000321595">
    <property type="component" value="Chromosome"/>
</dbReference>
<dbReference type="RefSeq" id="WP_146958948.1">
    <property type="nucleotide sequence ID" value="NZ_CP042467.1"/>
</dbReference>
<accession>A0A5B8XT70</accession>
<protein>
    <submittedName>
        <fullName evidence="2">Prepilin-type N-terminal cleavage/methylation domain-containing protein</fullName>
    </submittedName>
</protein>
<keyword evidence="1" id="KW-0812">Transmembrane</keyword>
<evidence type="ECO:0000256" key="1">
    <source>
        <dbReference type="SAM" id="Phobius"/>
    </source>
</evidence>
<keyword evidence="3" id="KW-1185">Reference proteome</keyword>
<dbReference type="OrthoDB" id="5507383at2"/>
<sequence>MRRLPHSRHGMTVVEIIVVMAIVASIMGLGASMLGMVGNNDMKKDANRLSSVMNYTYSNAGINNSRYRLVLDLDTGTYYSEVTDQALITQSERDADLEMLTEEAREAGRQKDRDSDLFDEEEENPFGVNRRVTFERVQNALVKDEKLSEGIRFDKIYSPRFPDGPVTEGKMAISFFPNGYVEPVLIILRDDDDGVYSLITEPMTGRVKLYGREIEVPEDFGEAEVDDD</sequence>
<dbReference type="SUPFAM" id="SSF54523">
    <property type="entry name" value="Pili subunits"/>
    <property type="match status" value="1"/>
</dbReference>
<evidence type="ECO:0000313" key="3">
    <source>
        <dbReference type="Proteomes" id="UP000321595"/>
    </source>
</evidence>
<dbReference type="AlphaFoldDB" id="A0A5B8XT70"/>
<keyword evidence="1" id="KW-1133">Transmembrane helix</keyword>
<gene>
    <name evidence="2" type="ORF">FRD01_08405</name>
</gene>
<dbReference type="KEGG" id="bbae:FRD01_08405"/>
<name>A0A5B8XT70_9DELT</name>
<dbReference type="InterPro" id="IPR045584">
    <property type="entry name" value="Pilin-like"/>
</dbReference>
<organism evidence="2 3">
    <name type="scientific">Microvenator marinus</name>
    <dbReference type="NCBI Taxonomy" id="2600177"/>
    <lineage>
        <taxon>Bacteria</taxon>
        <taxon>Deltaproteobacteria</taxon>
        <taxon>Bradymonadales</taxon>
        <taxon>Microvenatoraceae</taxon>
        <taxon>Microvenator</taxon>
    </lineage>
</organism>
<feature type="transmembrane region" description="Helical" evidence="1">
    <location>
        <begin position="12"/>
        <end position="37"/>
    </location>
</feature>
<dbReference type="NCBIfam" id="TIGR02532">
    <property type="entry name" value="IV_pilin_GFxxxE"/>
    <property type="match status" value="1"/>
</dbReference>
<dbReference type="EMBL" id="CP042467">
    <property type="protein sequence ID" value="QED27263.1"/>
    <property type="molecule type" value="Genomic_DNA"/>
</dbReference>
<reference evidence="2 3" key="1">
    <citation type="submission" date="2019-08" db="EMBL/GenBank/DDBJ databases">
        <authorList>
            <person name="Liang Q."/>
        </authorList>
    </citation>
    <scope>NUCLEOTIDE SEQUENCE [LARGE SCALE GENOMIC DNA]</scope>
    <source>
        <strain evidence="2 3">V1718</strain>
    </source>
</reference>
<proteinExistence type="predicted"/>